<dbReference type="SUPFAM" id="SSF51197">
    <property type="entry name" value="Clavaminate synthase-like"/>
    <property type="match status" value="1"/>
</dbReference>
<comment type="caution">
    <text evidence="4">The sequence shown here is derived from an EMBL/GenBank/DDBJ whole genome shotgun (WGS) entry which is preliminary data.</text>
</comment>
<sequence>MTLQPLHDNPDLVVDKAMAIVERHEISRASNDAPESGVSSSIERQRTGSTSRSGRLFPASLIPGQAKRGVFRPALKRLLPGHALRTKKASAVRGKTERPPGSSDSSNGHQGTPKSSRLGLGKYAHEDEMPVWLIKLLEKKGAVRASGVIPALKHLLELSAPTEYAYLCHPDALHVAKRGKKSADAYQSIPYLGGFCGYRNIQVLAAHIIGTQTEGWKQFGDDIPSIFEIQNLIETAWDRGYNVRGRIETGGIKGTRKYIGTPEAQALFSSMGFPCSVQAFRTSNEQSANAAGRLLQAIEDYFQQGAADCLTHKVRSTQLPPIYLQRPSHSVTIVGMEKLKDGHVQLLVFDPEFQSSEAVTSLATKATRRRQAKINRLLEPYRRSDTHLERFKEFEVLYVEELFSEPSPLEFMRYVARNTPFVIRGGASHWKATQKWNSTYLKSALDGQSVNVAVTPFGNADAPTFSPEHEATVIAKPHEEVQRFSDFFTYVTQQETDPGLLSDSEVRYAQTPLYSDAQKDIPFARIALEKEPDAINLWIGNSRSTTALHKDNFENIFVQIVGRKHFVLLPPLFHVCVNERPVLPATYVRQGDGFTLRLDPDSLPVPLATWDPDNAERNSTHVSALAKPLRVTLNPGDMLYLPAMWYHKVKQSCISGGEGFVLAINYWYDMEFSGPLYPMTSFLRELGTLKQSMSRTDESTL</sequence>
<protein>
    <recommendedName>
        <fullName evidence="3">JmjC domain-containing protein</fullName>
    </recommendedName>
</protein>
<gene>
    <name evidence="4" type="ORF">TGAM01_v200739</name>
</gene>
<keyword evidence="5" id="KW-1185">Reference proteome</keyword>
<evidence type="ECO:0000259" key="3">
    <source>
        <dbReference type="PROSITE" id="PS51184"/>
    </source>
</evidence>
<proteinExistence type="predicted"/>
<feature type="domain" description="JmjC" evidence="3">
    <location>
        <begin position="508"/>
        <end position="683"/>
    </location>
</feature>
<organism evidence="4 5">
    <name type="scientific">Trichoderma gamsii</name>
    <dbReference type="NCBI Taxonomy" id="398673"/>
    <lineage>
        <taxon>Eukaryota</taxon>
        <taxon>Fungi</taxon>
        <taxon>Dikarya</taxon>
        <taxon>Ascomycota</taxon>
        <taxon>Pezizomycotina</taxon>
        <taxon>Sordariomycetes</taxon>
        <taxon>Hypocreomycetidae</taxon>
        <taxon>Hypocreales</taxon>
        <taxon>Hypocreaceae</taxon>
        <taxon>Trichoderma</taxon>
    </lineage>
</organism>
<feature type="compositionally biased region" description="Polar residues" evidence="2">
    <location>
        <begin position="102"/>
        <end position="115"/>
    </location>
</feature>
<evidence type="ECO:0000256" key="1">
    <source>
        <dbReference type="ARBA" id="ARBA00022801"/>
    </source>
</evidence>
<dbReference type="AlphaFoldDB" id="A0A2P5A164"/>
<dbReference type="RefSeq" id="XP_018659265.1">
    <property type="nucleotide sequence ID" value="XM_018807455.1"/>
</dbReference>
<dbReference type="PANTHER" id="PTHR12461:SF99">
    <property type="entry name" value="BIFUNCTIONAL PEPTIDASE AND (3S)-LYSYL HYDROXYLASE JMJD7"/>
    <property type="match status" value="1"/>
</dbReference>
<evidence type="ECO:0000256" key="2">
    <source>
        <dbReference type="SAM" id="MobiDB-lite"/>
    </source>
</evidence>
<dbReference type="GO" id="GO:0016787">
    <property type="term" value="F:hydrolase activity"/>
    <property type="evidence" value="ECO:0007669"/>
    <property type="project" value="UniProtKB-KW"/>
</dbReference>
<dbReference type="SMART" id="SM00558">
    <property type="entry name" value="JmjC"/>
    <property type="match status" value="1"/>
</dbReference>
<feature type="region of interest" description="Disordered" evidence="2">
    <location>
        <begin position="82"/>
        <end position="120"/>
    </location>
</feature>
<feature type="region of interest" description="Disordered" evidence="2">
    <location>
        <begin position="25"/>
        <end position="59"/>
    </location>
</feature>
<dbReference type="Pfam" id="PF07910">
    <property type="entry name" value="Peptidase_C78"/>
    <property type="match status" value="1"/>
</dbReference>
<evidence type="ECO:0000313" key="5">
    <source>
        <dbReference type="Proteomes" id="UP000054821"/>
    </source>
</evidence>
<dbReference type="STRING" id="398673.A0A2P5A164"/>
<accession>A0A2P5A164</accession>
<dbReference type="PANTHER" id="PTHR12461">
    <property type="entry name" value="HYPOXIA-INDUCIBLE FACTOR 1 ALPHA INHIBITOR-RELATED"/>
    <property type="match status" value="1"/>
</dbReference>
<keyword evidence="1" id="KW-0378">Hydrolase</keyword>
<dbReference type="EMBL" id="JPDN02000002">
    <property type="protein sequence ID" value="PON30299.1"/>
    <property type="molecule type" value="Genomic_DNA"/>
</dbReference>
<evidence type="ECO:0000313" key="4">
    <source>
        <dbReference type="EMBL" id="PON30299.1"/>
    </source>
</evidence>
<dbReference type="PROSITE" id="PS51184">
    <property type="entry name" value="JMJC"/>
    <property type="match status" value="1"/>
</dbReference>
<dbReference type="InterPro" id="IPR003347">
    <property type="entry name" value="JmjC_dom"/>
</dbReference>
<reference evidence="4 5" key="1">
    <citation type="journal article" date="2016" name="Genome Announc.">
        <title>Draft Whole-Genome Sequence of Trichoderma gamsii T6085, a Promising Biocontrol Agent of Fusarium Head Blight on Wheat.</title>
        <authorList>
            <person name="Baroncelli R."/>
            <person name="Zapparata A."/>
            <person name="Piaggeschi G."/>
            <person name="Sarrocco S."/>
            <person name="Vannacci G."/>
        </authorList>
    </citation>
    <scope>NUCLEOTIDE SEQUENCE [LARGE SCALE GENOMIC DNA]</scope>
    <source>
        <strain evidence="4 5">T6085</strain>
    </source>
</reference>
<dbReference type="GeneID" id="29987538"/>
<dbReference type="Gene3D" id="2.60.120.10">
    <property type="entry name" value="Jelly Rolls"/>
    <property type="match status" value="1"/>
</dbReference>
<dbReference type="Gene3D" id="3.90.70.130">
    <property type="match status" value="1"/>
</dbReference>
<dbReference type="Proteomes" id="UP000054821">
    <property type="component" value="Unassembled WGS sequence"/>
</dbReference>
<dbReference type="Pfam" id="PF13621">
    <property type="entry name" value="Cupin_8"/>
    <property type="match status" value="1"/>
</dbReference>
<dbReference type="InterPro" id="IPR041667">
    <property type="entry name" value="Cupin_8"/>
</dbReference>
<name>A0A2P5A164_9HYPO</name>
<dbReference type="InterPro" id="IPR014710">
    <property type="entry name" value="RmlC-like_jellyroll"/>
</dbReference>
<dbReference type="InterPro" id="IPR012462">
    <property type="entry name" value="UFSP1/2_DUB_cat"/>
</dbReference>